<comment type="caution">
    <text evidence="2">The sequence shown here is derived from an EMBL/GenBank/DDBJ whole genome shotgun (WGS) entry which is preliminary data.</text>
</comment>
<evidence type="ECO:0000313" key="3">
    <source>
        <dbReference type="Proteomes" id="UP001179952"/>
    </source>
</evidence>
<protein>
    <submittedName>
        <fullName evidence="2">Uncharacterized protein</fullName>
    </submittedName>
</protein>
<keyword evidence="1" id="KW-0812">Transmembrane</keyword>
<proteinExistence type="predicted"/>
<name>A0AAV9A3V2_ACOGR</name>
<reference evidence="2" key="1">
    <citation type="journal article" date="2023" name="Nat. Commun.">
        <title>Diploid and tetraploid genomes of Acorus and the evolution of monocots.</title>
        <authorList>
            <person name="Ma L."/>
            <person name="Liu K.W."/>
            <person name="Li Z."/>
            <person name="Hsiao Y.Y."/>
            <person name="Qi Y."/>
            <person name="Fu T."/>
            <person name="Tang G.D."/>
            <person name="Zhang D."/>
            <person name="Sun W.H."/>
            <person name="Liu D.K."/>
            <person name="Li Y."/>
            <person name="Chen G.Z."/>
            <person name="Liu X.D."/>
            <person name="Liao X.Y."/>
            <person name="Jiang Y.T."/>
            <person name="Yu X."/>
            <person name="Hao Y."/>
            <person name="Huang J."/>
            <person name="Zhao X.W."/>
            <person name="Ke S."/>
            <person name="Chen Y.Y."/>
            <person name="Wu W.L."/>
            <person name="Hsu J.L."/>
            <person name="Lin Y.F."/>
            <person name="Huang M.D."/>
            <person name="Li C.Y."/>
            <person name="Huang L."/>
            <person name="Wang Z.W."/>
            <person name="Zhao X."/>
            <person name="Zhong W.Y."/>
            <person name="Peng D.H."/>
            <person name="Ahmad S."/>
            <person name="Lan S."/>
            <person name="Zhang J.S."/>
            <person name="Tsai W.C."/>
            <person name="Van de Peer Y."/>
            <person name="Liu Z.J."/>
        </authorList>
    </citation>
    <scope>NUCLEOTIDE SEQUENCE</scope>
    <source>
        <strain evidence="2">SCP</strain>
    </source>
</reference>
<dbReference type="PANTHER" id="PTHR33116:SF78">
    <property type="entry name" value="OS12G0587133 PROTEIN"/>
    <property type="match status" value="1"/>
</dbReference>
<feature type="transmembrane region" description="Helical" evidence="1">
    <location>
        <begin position="20"/>
        <end position="37"/>
    </location>
</feature>
<dbReference type="EMBL" id="JAUJYN010000013">
    <property type="protein sequence ID" value="KAK1258794.1"/>
    <property type="molecule type" value="Genomic_DNA"/>
</dbReference>
<dbReference type="PANTHER" id="PTHR33116">
    <property type="entry name" value="REVERSE TRANSCRIPTASE ZINC-BINDING DOMAIN-CONTAINING PROTEIN-RELATED-RELATED"/>
    <property type="match status" value="1"/>
</dbReference>
<dbReference type="Proteomes" id="UP001179952">
    <property type="component" value="Unassembled WGS sequence"/>
</dbReference>
<organism evidence="2 3">
    <name type="scientific">Acorus gramineus</name>
    <name type="common">Dwarf sweet flag</name>
    <dbReference type="NCBI Taxonomy" id="55184"/>
    <lineage>
        <taxon>Eukaryota</taxon>
        <taxon>Viridiplantae</taxon>
        <taxon>Streptophyta</taxon>
        <taxon>Embryophyta</taxon>
        <taxon>Tracheophyta</taxon>
        <taxon>Spermatophyta</taxon>
        <taxon>Magnoliopsida</taxon>
        <taxon>Liliopsida</taxon>
        <taxon>Acoraceae</taxon>
        <taxon>Acorus</taxon>
    </lineage>
</organism>
<keyword evidence="1" id="KW-0472">Membrane</keyword>
<sequence length="91" mass="10526">MEKRLIGWSSQSLSLGGKLMLLQAVLSSLPVFYLSIFKLPKGVLHRLDVLRRCFLWNETDREIRRPHLVRRDLACLPCDKGGLGISTYWKK</sequence>
<evidence type="ECO:0000256" key="1">
    <source>
        <dbReference type="SAM" id="Phobius"/>
    </source>
</evidence>
<evidence type="ECO:0000313" key="2">
    <source>
        <dbReference type="EMBL" id="KAK1258794.1"/>
    </source>
</evidence>
<keyword evidence="3" id="KW-1185">Reference proteome</keyword>
<keyword evidence="1" id="KW-1133">Transmembrane helix</keyword>
<reference evidence="2" key="2">
    <citation type="submission" date="2023-06" db="EMBL/GenBank/DDBJ databases">
        <authorList>
            <person name="Ma L."/>
            <person name="Liu K.-W."/>
            <person name="Li Z."/>
            <person name="Hsiao Y.-Y."/>
            <person name="Qi Y."/>
            <person name="Fu T."/>
            <person name="Tang G."/>
            <person name="Zhang D."/>
            <person name="Sun W.-H."/>
            <person name="Liu D.-K."/>
            <person name="Li Y."/>
            <person name="Chen G.-Z."/>
            <person name="Liu X.-D."/>
            <person name="Liao X.-Y."/>
            <person name="Jiang Y.-T."/>
            <person name="Yu X."/>
            <person name="Hao Y."/>
            <person name="Huang J."/>
            <person name="Zhao X.-W."/>
            <person name="Ke S."/>
            <person name="Chen Y.-Y."/>
            <person name="Wu W.-L."/>
            <person name="Hsu J.-L."/>
            <person name="Lin Y.-F."/>
            <person name="Huang M.-D."/>
            <person name="Li C.-Y."/>
            <person name="Huang L."/>
            <person name="Wang Z.-W."/>
            <person name="Zhao X."/>
            <person name="Zhong W.-Y."/>
            <person name="Peng D.-H."/>
            <person name="Ahmad S."/>
            <person name="Lan S."/>
            <person name="Zhang J.-S."/>
            <person name="Tsai W.-C."/>
            <person name="Van De Peer Y."/>
            <person name="Liu Z.-J."/>
        </authorList>
    </citation>
    <scope>NUCLEOTIDE SEQUENCE</scope>
    <source>
        <strain evidence="2">SCP</strain>
        <tissue evidence="2">Leaves</tissue>
    </source>
</reference>
<accession>A0AAV9A3V2</accession>
<dbReference type="AlphaFoldDB" id="A0AAV9A3V2"/>
<gene>
    <name evidence="2" type="ORF">QJS04_geneDACA020276</name>
</gene>